<sequence>MNRLFLRIKIAAFLFLFFRLPSVCNAQSLLPDSLYSGDWGVMKVCYDQKAKKLSIVIDIEDDFANCQTLMLAENVKNVRRPVQLRVYYYGDTVAYKGTFYFTKGDKSGRTGTIHITTDNSDYVSCSRIANFKKGYVTDLDGAIHAYGTFSMVKSKKAICYATADLNGKRKGYFLSKDIVSIISEDKDLCQVIYLKKPKFICWVRKKDLIL</sequence>
<name>A0A4Y8S487_9SPHI</name>
<evidence type="ECO:0000256" key="1">
    <source>
        <dbReference type="SAM" id="SignalP"/>
    </source>
</evidence>
<reference evidence="2 3" key="1">
    <citation type="journal article" date="2017" name="Int. J. Syst. Evol. Microbiol.">
        <title>Mucilaginibacterpsychrotolerans sp. nov., isolated from peatlands.</title>
        <authorList>
            <person name="Deng Y."/>
            <person name="Shen L."/>
            <person name="Xu B."/>
            <person name="Liu Y."/>
            <person name="Gu Z."/>
            <person name="Liu H."/>
            <person name="Zhou Y."/>
        </authorList>
    </citation>
    <scope>NUCLEOTIDE SEQUENCE [LARGE SCALE GENOMIC DNA]</scope>
    <source>
        <strain evidence="2 3">NH7-4</strain>
    </source>
</reference>
<evidence type="ECO:0000313" key="2">
    <source>
        <dbReference type="EMBL" id="TFF33769.1"/>
    </source>
</evidence>
<proteinExistence type="predicted"/>
<evidence type="ECO:0008006" key="4">
    <source>
        <dbReference type="Google" id="ProtNLM"/>
    </source>
</evidence>
<comment type="caution">
    <text evidence="2">The sequence shown here is derived from an EMBL/GenBank/DDBJ whole genome shotgun (WGS) entry which is preliminary data.</text>
</comment>
<dbReference type="AlphaFoldDB" id="A0A4Y8S487"/>
<feature type="signal peptide" evidence="1">
    <location>
        <begin position="1"/>
        <end position="26"/>
    </location>
</feature>
<dbReference type="RefSeq" id="WP_133235906.1">
    <property type="nucleotide sequence ID" value="NZ_SOZE01000039.1"/>
</dbReference>
<accession>A0A4Y8S487</accession>
<dbReference type="Proteomes" id="UP000297540">
    <property type="component" value="Unassembled WGS sequence"/>
</dbReference>
<keyword evidence="1" id="KW-0732">Signal</keyword>
<feature type="chain" id="PRO_5021301152" description="WG repeat-containing protein" evidence="1">
    <location>
        <begin position="27"/>
        <end position="210"/>
    </location>
</feature>
<gene>
    <name evidence="2" type="ORF">E2R66_24550</name>
</gene>
<keyword evidence="3" id="KW-1185">Reference proteome</keyword>
<dbReference type="OrthoDB" id="9871340at2"/>
<evidence type="ECO:0000313" key="3">
    <source>
        <dbReference type="Proteomes" id="UP000297540"/>
    </source>
</evidence>
<protein>
    <recommendedName>
        <fullName evidence="4">WG repeat-containing protein</fullName>
    </recommendedName>
</protein>
<organism evidence="2 3">
    <name type="scientific">Mucilaginibacter psychrotolerans</name>
    <dbReference type="NCBI Taxonomy" id="1524096"/>
    <lineage>
        <taxon>Bacteria</taxon>
        <taxon>Pseudomonadati</taxon>
        <taxon>Bacteroidota</taxon>
        <taxon>Sphingobacteriia</taxon>
        <taxon>Sphingobacteriales</taxon>
        <taxon>Sphingobacteriaceae</taxon>
        <taxon>Mucilaginibacter</taxon>
    </lineage>
</organism>
<dbReference type="EMBL" id="SOZE01000039">
    <property type="protein sequence ID" value="TFF33769.1"/>
    <property type="molecule type" value="Genomic_DNA"/>
</dbReference>